<dbReference type="EMBL" id="KE504138">
    <property type="protein sequence ID" value="EPT02047.1"/>
    <property type="molecule type" value="Genomic_DNA"/>
</dbReference>
<proteinExistence type="predicted"/>
<name>S8EAL2_FOMSC</name>
<dbReference type="HOGENOM" id="CLU_767345_0_0_1"/>
<accession>S8EAL2</accession>
<sequence length="361" mass="40357">MAEAGAGEASQARTEEEQRTEEERTEEERTEEETSKDENSEDASSDEETSDEEASDEETSDEEASDEEASEDVYKVLAKIPLFIINFESSKIPPNLKPDAATRSSATKLWVADPQSPRAACGPVAWGGKLRTGDTLVQLLVFSGQEAIDCLREGAKANWPVERYIEKGYGCHIVEEYNTPELQAEHQRFWPHFVSAVQTVRMIATTAYMRFRISQLKKENPTMSTDQLTNIAMPEGKHYAEKTTAPVTDPLPTFAASLQQAIVSEQLKKMDYQTLQQHKKRKRGVSPQIIGGDGAEVAARLASPRHEQYAEDMGNWVREMVKETCDKDAKRRVKRLKDSRAKVFLGAQATTVPEVGPCDVR</sequence>
<feature type="compositionally biased region" description="Acidic residues" evidence="1">
    <location>
        <begin position="39"/>
        <end position="70"/>
    </location>
</feature>
<feature type="compositionally biased region" description="Acidic residues" evidence="1">
    <location>
        <begin position="18"/>
        <end position="31"/>
    </location>
</feature>
<dbReference type="InParanoid" id="S8EAL2"/>
<gene>
    <name evidence="2" type="ORF">FOMPIDRAFT_161202</name>
</gene>
<protein>
    <submittedName>
        <fullName evidence="2">Uncharacterized protein</fullName>
    </submittedName>
</protein>
<evidence type="ECO:0000313" key="3">
    <source>
        <dbReference type="Proteomes" id="UP000015241"/>
    </source>
</evidence>
<evidence type="ECO:0000256" key="1">
    <source>
        <dbReference type="SAM" id="MobiDB-lite"/>
    </source>
</evidence>
<dbReference type="Proteomes" id="UP000015241">
    <property type="component" value="Unassembled WGS sequence"/>
</dbReference>
<evidence type="ECO:0000313" key="2">
    <source>
        <dbReference type="EMBL" id="EPT02047.1"/>
    </source>
</evidence>
<dbReference type="AlphaFoldDB" id="S8EAL2"/>
<keyword evidence="3" id="KW-1185">Reference proteome</keyword>
<feature type="region of interest" description="Disordered" evidence="1">
    <location>
        <begin position="1"/>
        <end position="70"/>
    </location>
</feature>
<organism evidence="2 3">
    <name type="scientific">Fomitopsis schrenkii</name>
    <name type="common">Brown rot fungus</name>
    <dbReference type="NCBI Taxonomy" id="2126942"/>
    <lineage>
        <taxon>Eukaryota</taxon>
        <taxon>Fungi</taxon>
        <taxon>Dikarya</taxon>
        <taxon>Basidiomycota</taxon>
        <taxon>Agaricomycotina</taxon>
        <taxon>Agaricomycetes</taxon>
        <taxon>Polyporales</taxon>
        <taxon>Fomitopsis</taxon>
    </lineage>
</organism>
<reference evidence="2 3" key="1">
    <citation type="journal article" date="2012" name="Science">
        <title>The Paleozoic origin of enzymatic lignin decomposition reconstructed from 31 fungal genomes.</title>
        <authorList>
            <person name="Floudas D."/>
            <person name="Binder M."/>
            <person name="Riley R."/>
            <person name="Barry K."/>
            <person name="Blanchette R.A."/>
            <person name="Henrissat B."/>
            <person name="Martinez A.T."/>
            <person name="Otillar R."/>
            <person name="Spatafora J.W."/>
            <person name="Yadav J.S."/>
            <person name="Aerts A."/>
            <person name="Benoit I."/>
            <person name="Boyd A."/>
            <person name="Carlson A."/>
            <person name="Copeland A."/>
            <person name="Coutinho P.M."/>
            <person name="de Vries R.P."/>
            <person name="Ferreira P."/>
            <person name="Findley K."/>
            <person name="Foster B."/>
            <person name="Gaskell J."/>
            <person name="Glotzer D."/>
            <person name="Gorecki P."/>
            <person name="Heitman J."/>
            <person name="Hesse C."/>
            <person name="Hori C."/>
            <person name="Igarashi K."/>
            <person name="Jurgens J.A."/>
            <person name="Kallen N."/>
            <person name="Kersten P."/>
            <person name="Kohler A."/>
            <person name="Kuees U."/>
            <person name="Kumar T.K.A."/>
            <person name="Kuo A."/>
            <person name="LaButti K."/>
            <person name="Larrondo L.F."/>
            <person name="Lindquist E."/>
            <person name="Ling A."/>
            <person name="Lombard V."/>
            <person name="Lucas S."/>
            <person name="Lundell T."/>
            <person name="Martin R."/>
            <person name="McLaughlin D.J."/>
            <person name="Morgenstern I."/>
            <person name="Morin E."/>
            <person name="Murat C."/>
            <person name="Nagy L.G."/>
            <person name="Nolan M."/>
            <person name="Ohm R.A."/>
            <person name="Patyshakuliyeva A."/>
            <person name="Rokas A."/>
            <person name="Ruiz-Duenas F.J."/>
            <person name="Sabat G."/>
            <person name="Salamov A."/>
            <person name="Samejima M."/>
            <person name="Schmutz J."/>
            <person name="Slot J.C."/>
            <person name="St John F."/>
            <person name="Stenlid J."/>
            <person name="Sun H."/>
            <person name="Sun S."/>
            <person name="Syed K."/>
            <person name="Tsang A."/>
            <person name="Wiebenga A."/>
            <person name="Young D."/>
            <person name="Pisabarro A."/>
            <person name="Eastwood D.C."/>
            <person name="Martin F."/>
            <person name="Cullen D."/>
            <person name="Grigoriev I.V."/>
            <person name="Hibbett D.S."/>
        </authorList>
    </citation>
    <scope>NUCLEOTIDE SEQUENCE</scope>
    <source>
        <strain evidence="3">FP-58527</strain>
    </source>
</reference>